<comment type="caution">
    <text evidence="5">The sequence shown here is derived from an EMBL/GenBank/DDBJ whole genome shotgun (WGS) entry which is preliminary data.</text>
</comment>
<organism evidence="5 6">
    <name type="scientific">Bradyrhizobium macuxiense</name>
    <dbReference type="NCBI Taxonomy" id="1755647"/>
    <lineage>
        <taxon>Bacteria</taxon>
        <taxon>Pseudomonadati</taxon>
        <taxon>Pseudomonadota</taxon>
        <taxon>Alphaproteobacteria</taxon>
        <taxon>Hyphomicrobiales</taxon>
        <taxon>Nitrobacteraceae</taxon>
        <taxon>Bradyrhizobium</taxon>
    </lineage>
</organism>
<dbReference type="Gene3D" id="3.40.50.1820">
    <property type="entry name" value="alpha/beta hydrolase"/>
    <property type="match status" value="1"/>
</dbReference>
<keyword evidence="1 3" id="KW-0732">Signal</keyword>
<dbReference type="OrthoDB" id="9805640at2"/>
<proteinExistence type="predicted"/>
<dbReference type="InterPro" id="IPR050955">
    <property type="entry name" value="Plant_Biomass_Hydrol_Est"/>
</dbReference>
<dbReference type="PANTHER" id="PTHR43037">
    <property type="entry name" value="UNNAMED PRODUCT-RELATED"/>
    <property type="match status" value="1"/>
</dbReference>
<name>A0A109K544_9BRAD</name>
<dbReference type="InterPro" id="IPR001375">
    <property type="entry name" value="Peptidase_S9_cat"/>
</dbReference>
<accession>A0A109K544</accession>
<protein>
    <recommendedName>
        <fullName evidence="4">Peptidase S9 prolyl oligopeptidase catalytic domain-containing protein</fullName>
    </recommendedName>
</protein>
<dbReference type="InterPro" id="IPR029058">
    <property type="entry name" value="AB_hydrolase_fold"/>
</dbReference>
<dbReference type="PANTHER" id="PTHR43037:SF5">
    <property type="entry name" value="FERULOYL ESTERASE"/>
    <property type="match status" value="1"/>
</dbReference>
<dbReference type="GO" id="GO:0008236">
    <property type="term" value="F:serine-type peptidase activity"/>
    <property type="evidence" value="ECO:0007669"/>
    <property type="project" value="InterPro"/>
</dbReference>
<feature type="chain" id="PRO_5007137493" description="Peptidase S9 prolyl oligopeptidase catalytic domain-containing protein" evidence="3">
    <location>
        <begin position="24"/>
        <end position="359"/>
    </location>
</feature>
<keyword evidence="2" id="KW-0378">Hydrolase</keyword>
<dbReference type="Proteomes" id="UP000057737">
    <property type="component" value="Unassembled WGS sequence"/>
</dbReference>
<dbReference type="Pfam" id="PF00326">
    <property type="entry name" value="Peptidase_S9"/>
    <property type="match status" value="1"/>
</dbReference>
<keyword evidence="6" id="KW-1185">Reference proteome</keyword>
<dbReference type="AlphaFoldDB" id="A0A109K544"/>
<feature type="domain" description="Peptidase S9 prolyl oligopeptidase catalytic" evidence="4">
    <location>
        <begin position="158"/>
        <end position="215"/>
    </location>
</feature>
<sequence length="359" mass="38417">MNKLAVSAAMALGLLARPAIAVAAGSPVKWECPDGYQVHEGLNVDFPHKGMKRSFWVYPPANGASPAPVWVPLTGTVESTNANLTSSRSGANALMAQQGFMVIGPVRQCAEGDPAYTGAGCNGLGSDGWIWRPWNEGRAANPSGEQWKQDAGPDASFFQAAIKCVGTKWPLDPDRLYIGGISSGGTMTNRALLFDSDFWAGGMAISGEWYVTRDDGTVLAFNDARSFVAADPTRIVQGRVGPYPLPARLGPMIVITVWGGDKDMWDCGPPIGLCADYRPATQASSNFFAAQPDVVHIACSSSHGHMWPQINTQAFNTWALKTLASRPKHTSAKDVVLTPPPDGYQCHIGRFTDHYPQPG</sequence>
<evidence type="ECO:0000256" key="2">
    <source>
        <dbReference type="ARBA" id="ARBA00022801"/>
    </source>
</evidence>
<gene>
    <name evidence="5" type="ORF">AS156_26385</name>
</gene>
<dbReference type="RefSeq" id="WP_066498890.1">
    <property type="nucleotide sequence ID" value="NZ_LNCU01000010.1"/>
</dbReference>
<evidence type="ECO:0000256" key="1">
    <source>
        <dbReference type="ARBA" id="ARBA00022729"/>
    </source>
</evidence>
<evidence type="ECO:0000259" key="4">
    <source>
        <dbReference type="Pfam" id="PF00326"/>
    </source>
</evidence>
<evidence type="ECO:0000256" key="3">
    <source>
        <dbReference type="SAM" id="SignalP"/>
    </source>
</evidence>
<reference evidence="5 6" key="1">
    <citation type="submission" date="2015-11" db="EMBL/GenBank/DDBJ databases">
        <title>Draft Genome Sequence of the Strain BR 10303 (Bradyrhizobium sp.) isolated from nodules of Centrolobium paraense.</title>
        <authorList>
            <person name="Zelli J.E."/>
            <person name="Simoes-Araujo J.L."/>
            <person name="Barauna A.C."/>
            <person name="Silva K."/>
        </authorList>
    </citation>
    <scope>NUCLEOTIDE SEQUENCE [LARGE SCALE GENOMIC DNA]</scope>
    <source>
        <strain evidence="5 6">BR 10303</strain>
    </source>
</reference>
<evidence type="ECO:0000313" key="5">
    <source>
        <dbReference type="EMBL" id="KWV60945.1"/>
    </source>
</evidence>
<dbReference type="GO" id="GO:0006508">
    <property type="term" value="P:proteolysis"/>
    <property type="evidence" value="ECO:0007669"/>
    <property type="project" value="InterPro"/>
</dbReference>
<feature type="signal peptide" evidence="3">
    <location>
        <begin position="1"/>
        <end position="23"/>
    </location>
</feature>
<dbReference type="EMBL" id="LNCU01000010">
    <property type="protein sequence ID" value="KWV60945.1"/>
    <property type="molecule type" value="Genomic_DNA"/>
</dbReference>
<dbReference type="SUPFAM" id="SSF53474">
    <property type="entry name" value="alpha/beta-Hydrolases"/>
    <property type="match status" value="1"/>
</dbReference>
<evidence type="ECO:0000313" key="6">
    <source>
        <dbReference type="Proteomes" id="UP000057737"/>
    </source>
</evidence>